<comment type="function">
    <text evidence="10">Specifically methylates the N3 position of the uracil ring of uridine 1498 (m3U1498) in 16S rRNA. Acts on the fully assembled 30S ribosomal subunit.</text>
</comment>
<evidence type="ECO:0000259" key="14">
    <source>
        <dbReference type="Pfam" id="PF04452"/>
    </source>
</evidence>
<feature type="domain" description="Ribosomal RNA small subunit methyltransferase E PUA-like" evidence="15">
    <location>
        <begin position="24"/>
        <end position="71"/>
    </location>
</feature>
<keyword evidence="8" id="KW-0808">Transferase</keyword>
<evidence type="ECO:0000256" key="9">
    <source>
        <dbReference type="ARBA" id="ARBA00022691"/>
    </source>
</evidence>
<comment type="caution">
    <text evidence="16">The sequence shown here is derived from an EMBL/GenBank/DDBJ whole genome shotgun (WGS) entry which is preliminary data.</text>
</comment>
<name>A0ABN1VLY2_9ACTN</name>
<dbReference type="PANTHER" id="PTHR30027">
    <property type="entry name" value="RIBOSOMAL RNA SMALL SUBUNIT METHYLTRANSFERASE E"/>
    <property type="match status" value="1"/>
</dbReference>
<organism evidence="16 17">
    <name type="scientific">Kitasatospora nipponensis</name>
    <dbReference type="NCBI Taxonomy" id="258049"/>
    <lineage>
        <taxon>Bacteria</taxon>
        <taxon>Bacillati</taxon>
        <taxon>Actinomycetota</taxon>
        <taxon>Actinomycetes</taxon>
        <taxon>Kitasatosporales</taxon>
        <taxon>Streptomycetaceae</taxon>
        <taxon>Kitasatospora</taxon>
    </lineage>
</organism>
<evidence type="ECO:0000256" key="13">
    <source>
        <dbReference type="SAM" id="MobiDB-lite"/>
    </source>
</evidence>
<comment type="similarity">
    <text evidence="2">Belongs to the RNA methyltransferase RsmE family.</text>
</comment>
<feature type="compositionally biased region" description="Pro residues" evidence="13">
    <location>
        <begin position="253"/>
        <end position="274"/>
    </location>
</feature>
<evidence type="ECO:0000256" key="11">
    <source>
        <dbReference type="ARBA" id="ARBA00033196"/>
    </source>
</evidence>
<dbReference type="Pfam" id="PF04452">
    <property type="entry name" value="Methyltrans_RNA"/>
    <property type="match status" value="1"/>
</dbReference>
<evidence type="ECO:0000313" key="17">
    <source>
        <dbReference type="Proteomes" id="UP001500037"/>
    </source>
</evidence>
<evidence type="ECO:0000259" key="15">
    <source>
        <dbReference type="Pfam" id="PF20260"/>
    </source>
</evidence>
<dbReference type="InterPro" id="IPR015947">
    <property type="entry name" value="PUA-like_sf"/>
</dbReference>
<dbReference type="Proteomes" id="UP001500037">
    <property type="component" value="Unassembled WGS sequence"/>
</dbReference>
<comment type="subcellular location">
    <subcellularLocation>
        <location evidence="1">Cytoplasm</location>
    </subcellularLocation>
</comment>
<dbReference type="PANTHER" id="PTHR30027:SF3">
    <property type="entry name" value="16S RRNA (URACIL(1498)-N(3))-METHYLTRANSFERASE"/>
    <property type="match status" value="1"/>
</dbReference>
<evidence type="ECO:0000256" key="12">
    <source>
        <dbReference type="ARBA" id="ARBA00047944"/>
    </source>
</evidence>
<dbReference type="Pfam" id="PF20260">
    <property type="entry name" value="PUA_4"/>
    <property type="match status" value="1"/>
</dbReference>
<evidence type="ECO:0000256" key="7">
    <source>
        <dbReference type="ARBA" id="ARBA00022603"/>
    </source>
</evidence>
<evidence type="ECO:0000256" key="4">
    <source>
        <dbReference type="ARBA" id="ARBA00013673"/>
    </source>
</evidence>
<keyword evidence="5" id="KW-0963">Cytoplasm</keyword>
<dbReference type="SUPFAM" id="SSF88697">
    <property type="entry name" value="PUA domain-like"/>
    <property type="match status" value="1"/>
</dbReference>
<dbReference type="InterPro" id="IPR046887">
    <property type="entry name" value="RsmE_PUA-like"/>
</dbReference>
<protein>
    <recommendedName>
        <fullName evidence="4">Ribosomal RNA small subunit methyltransferase E</fullName>
        <ecNumber evidence="3">2.1.1.193</ecNumber>
    </recommendedName>
    <alternativeName>
        <fullName evidence="11">16S rRNA m3U1498 methyltransferase</fullName>
    </alternativeName>
</protein>
<keyword evidence="7" id="KW-0489">Methyltransferase</keyword>
<reference evidence="16 17" key="1">
    <citation type="journal article" date="2019" name="Int. J. Syst. Evol. Microbiol.">
        <title>The Global Catalogue of Microorganisms (GCM) 10K type strain sequencing project: providing services to taxonomists for standard genome sequencing and annotation.</title>
        <authorList>
            <consortium name="The Broad Institute Genomics Platform"/>
            <consortium name="The Broad Institute Genome Sequencing Center for Infectious Disease"/>
            <person name="Wu L."/>
            <person name="Ma J."/>
        </authorList>
    </citation>
    <scope>NUCLEOTIDE SEQUENCE [LARGE SCALE GENOMIC DNA]</scope>
    <source>
        <strain evidence="16 17">JCM 13004</strain>
    </source>
</reference>
<proteinExistence type="inferred from homology"/>
<evidence type="ECO:0000256" key="6">
    <source>
        <dbReference type="ARBA" id="ARBA00022552"/>
    </source>
</evidence>
<dbReference type="EC" id="2.1.1.193" evidence="3"/>
<evidence type="ECO:0000256" key="2">
    <source>
        <dbReference type="ARBA" id="ARBA00005528"/>
    </source>
</evidence>
<evidence type="ECO:0000256" key="3">
    <source>
        <dbReference type="ARBA" id="ARBA00012328"/>
    </source>
</evidence>
<dbReference type="NCBIfam" id="NF008693">
    <property type="entry name" value="PRK11713.2-3"/>
    <property type="match status" value="1"/>
</dbReference>
<dbReference type="Gene3D" id="2.40.240.20">
    <property type="entry name" value="Hypothetical PUA domain-like, domain 1"/>
    <property type="match status" value="1"/>
</dbReference>
<evidence type="ECO:0000256" key="5">
    <source>
        <dbReference type="ARBA" id="ARBA00022490"/>
    </source>
</evidence>
<evidence type="ECO:0000256" key="8">
    <source>
        <dbReference type="ARBA" id="ARBA00022679"/>
    </source>
</evidence>
<accession>A0ABN1VLY2</accession>
<comment type="catalytic activity">
    <reaction evidence="12">
        <text>uridine(1498) in 16S rRNA + S-adenosyl-L-methionine = N(3)-methyluridine(1498) in 16S rRNA + S-adenosyl-L-homocysteine + H(+)</text>
        <dbReference type="Rhea" id="RHEA:42920"/>
        <dbReference type="Rhea" id="RHEA-COMP:10283"/>
        <dbReference type="Rhea" id="RHEA-COMP:10284"/>
        <dbReference type="ChEBI" id="CHEBI:15378"/>
        <dbReference type="ChEBI" id="CHEBI:57856"/>
        <dbReference type="ChEBI" id="CHEBI:59789"/>
        <dbReference type="ChEBI" id="CHEBI:65315"/>
        <dbReference type="ChEBI" id="CHEBI:74502"/>
        <dbReference type="EC" id="2.1.1.193"/>
    </reaction>
</comment>
<evidence type="ECO:0000256" key="10">
    <source>
        <dbReference type="ARBA" id="ARBA00025699"/>
    </source>
</evidence>
<dbReference type="EMBL" id="BAAALF010000002">
    <property type="protein sequence ID" value="GAA1216292.1"/>
    <property type="molecule type" value="Genomic_DNA"/>
</dbReference>
<dbReference type="NCBIfam" id="TIGR00046">
    <property type="entry name" value="RsmE family RNA methyltransferase"/>
    <property type="match status" value="1"/>
</dbReference>
<keyword evidence="6" id="KW-0698">rRNA processing</keyword>
<sequence length="324" mass="33633">MTAPVFVVDSARLTAAGPGADVRLEGPEGRHAVAVKRLAVGEAVTLTDGQGHGGHGVVTAVHGKEALDVRLEVVLAEPRPQPWITVVQALPKGERGELAVETMTEVGVDAVIPWSASRCITQWKGERGAKALAKWRSTAREAGKQSRRLRFPEVHEPMTTRQLAPLLAAAAFAAVLHEEGAEPLATAELPATGELVLVVGPEGGVSPEELAAFAEAGARPYRLGPSVLRTSTAGVAAGALLLGRIARWSWPAPAPAPPPAPPPPPPGAPPPPPPGRHRPLVLTRPRPGPRPGPRPRSAGPAARHAAEPPESTSPRPGAVHNLAR</sequence>
<feature type="domain" description="Ribosomal RNA small subunit methyltransferase E methyltransferase" evidence="14">
    <location>
        <begin position="80"/>
        <end position="241"/>
    </location>
</feature>
<dbReference type="InterPro" id="IPR046886">
    <property type="entry name" value="RsmE_MTase_dom"/>
</dbReference>
<gene>
    <name evidence="16" type="ORF">GCM10009665_02670</name>
</gene>
<evidence type="ECO:0000313" key="16">
    <source>
        <dbReference type="EMBL" id="GAA1216292.1"/>
    </source>
</evidence>
<dbReference type="Gene3D" id="3.40.1280.10">
    <property type="match status" value="1"/>
</dbReference>
<dbReference type="CDD" id="cd18084">
    <property type="entry name" value="RsmE-like"/>
    <property type="match status" value="1"/>
</dbReference>
<dbReference type="SUPFAM" id="SSF75217">
    <property type="entry name" value="alpha/beta knot"/>
    <property type="match status" value="1"/>
</dbReference>
<keyword evidence="9" id="KW-0949">S-adenosyl-L-methionine</keyword>
<dbReference type="InterPro" id="IPR029028">
    <property type="entry name" value="Alpha/beta_knot_MTases"/>
</dbReference>
<dbReference type="InterPro" id="IPR006700">
    <property type="entry name" value="RsmE"/>
</dbReference>
<evidence type="ECO:0000256" key="1">
    <source>
        <dbReference type="ARBA" id="ARBA00004496"/>
    </source>
</evidence>
<keyword evidence="17" id="KW-1185">Reference proteome</keyword>
<feature type="region of interest" description="Disordered" evidence="13">
    <location>
        <begin position="253"/>
        <end position="324"/>
    </location>
</feature>
<dbReference type="InterPro" id="IPR029026">
    <property type="entry name" value="tRNA_m1G_MTases_N"/>
</dbReference>